<dbReference type="PANTHER" id="PTHR34614:SF2">
    <property type="entry name" value="TRANSPOSASE IS4-LIKE DOMAIN-CONTAINING PROTEIN"/>
    <property type="match status" value="1"/>
</dbReference>
<feature type="non-terminal residue" evidence="2">
    <location>
        <position position="1"/>
    </location>
</feature>
<keyword evidence="1" id="KW-0812">Transmembrane</keyword>
<keyword evidence="1" id="KW-1133">Transmembrane helix</keyword>
<keyword evidence="1" id="KW-0472">Membrane</keyword>
<accession>T1AC51</accession>
<feature type="transmembrane region" description="Helical" evidence="1">
    <location>
        <begin position="52"/>
        <end position="75"/>
    </location>
</feature>
<protein>
    <submittedName>
        <fullName evidence="2">Transposase, IS4 family protein</fullName>
    </submittedName>
</protein>
<dbReference type="EMBL" id="AUZX01012387">
    <property type="protein sequence ID" value="EQD39445.1"/>
    <property type="molecule type" value="Genomic_DNA"/>
</dbReference>
<name>T1AC51_9ZZZZ</name>
<dbReference type="AlphaFoldDB" id="T1AC51"/>
<sequence length="124" mass="14506">FMLVYHGDYSPVSCLSIYRQKDAIEKAFEMLKTALDLFPLRVRKLSTVRGTIFVLFIALILRSMIVNTMNLSGLIKKYSVERMFLELEKLQIIKKDDGSFEELERTRKQREILVALEKISWGQT</sequence>
<organism evidence="2">
    <name type="scientific">mine drainage metagenome</name>
    <dbReference type="NCBI Taxonomy" id="410659"/>
    <lineage>
        <taxon>unclassified sequences</taxon>
        <taxon>metagenomes</taxon>
        <taxon>ecological metagenomes</taxon>
    </lineage>
</organism>
<gene>
    <name evidence="2" type="ORF">B1A_16847</name>
</gene>
<comment type="caution">
    <text evidence="2">The sequence shown here is derived from an EMBL/GenBank/DDBJ whole genome shotgun (WGS) entry which is preliminary data.</text>
</comment>
<reference evidence="2" key="1">
    <citation type="submission" date="2013-08" db="EMBL/GenBank/DDBJ databases">
        <authorList>
            <person name="Mendez C."/>
            <person name="Richter M."/>
            <person name="Ferrer M."/>
            <person name="Sanchez J."/>
        </authorList>
    </citation>
    <scope>NUCLEOTIDE SEQUENCE</scope>
</reference>
<reference evidence="2" key="2">
    <citation type="journal article" date="2014" name="ISME J.">
        <title>Microbial stratification in low pH oxic and suboxic macroscopic growths along an acid mine drainage.</title>
        <authorList>
            <person name="Mendez-Garcia C."/>
            <person name="Mesa V."/>
            <person name="Sprenger R.R."/>
            <person name="Richter M."/>
            <person name="Diez M.S."/>
            <person name="Solano J."/>
            <person name="Bargiela R."/>
            <person name="Golyshina O.V."/>
            <person name="Manteca A."/>
            <person name="Ramos J.L."/>
            <person name="Gallego J.R."/>
            <person name="Llorente I."/>
            <person name="Martins Dos Santos V.A."/>
            <person name="Jensen O.N."/>
            <person name="Pelaez A.I."/>
            <person name="Sanchez J."/>
            <person name="Ferrer M."/>
        </authorList>
    </citation>
    <scope>NUCLEOTIDE SEQUENCE</scope>
</reference>
<proteinExistence type="predicted"/>
<evidence type="ECO:0000313" key="2">
    <source>
        <dbReference type="EMBL" id="EQD39445.1"/>
    </source>
</evidence>
<dbReference type="PANTHER" id="PTHR34614">
    <property type="match status" value="1"/>
</dbReference>
<evidence type="ECO:0000256" key="1">
    <source>
        <dbReference type="SAM" id="Phobius"/>
    </source>
</evidence>